<reference evidence="1 2" key="1">
    <citation type="submission" date="2020-11" db="EMBL/GenBank/DDBJ databases">
        <title>Identification of Lelliottia nimipressuralis from Wound Infection by Whole Genome-Based Bacterial Identification.</title>
        <authorList>
            <person name="Navarathna D.H."/>
            <person name="Choi H."/>
            <person name="Jinadatha C."/>
            <person name="Chatterjee P."/>
            <person name="Hwang M."/>
        </authorList>
    </citation>
    <scope>NUCLEOTIDE SEQUENCE [LARGE SCALE GENOMIC DNA]</scope>
    <source>
        <strain evidence="1 2">DN2020</strain>
    </source>
</reference>
<evidence type="ECO:0000313" key="2">
    <source>
        <dbReference type="Proteomes" id="UP000628560"/>
    </source>
</evidence>
<gene>
    <name evidence="1" type="ORF">ISP11_21750</name>
</gene>
<sequence length="219" mass="24723">MNYGKQSLLAFVLVLLGCQSGQMITPEETGEMPYGMIEFAFFTPKSLPADVTYVAIIDDMKIVHSFKNLDSIEDNWATVGTWNNKVRRHAQFNKIRHPPVTMLFCWDSVIDKKTYETYVIFPESVRQKMSVSTGIDNHGEKAWFNTLLFGLAPEGKVKIWLQNTASGNGSSPVETVKITTVSGDKLEGCKGITQHSQGYEYSKETEKFINGKVYPYGKW</sequence>
<dbReference type="AlphaFoldDB" id="A0ABD4KFR3"/>
<comment type="caution">
    <text evidence="1">The sequence shown here is derived from an EMBL/GenBank/DDBJ whole genome shotgun (WGS) entry which is preliminary data.</text>
</comment>
<dbReference type="PROSITE" id="PS51257">
    <property type="entry name" value="PROKAR_LIPOPROTEIN"/>
    <property type="match status" value="1"/>
</dbReference>
<dbReference type="Proteomes" id="UP000628560">
    <property type="component" value="Unassembled WGS sequence"/>
</dbReference>
<dbReference type="InterPro" id="IPR021326">
    <property type="entry name" value="DUF2931"/>
</dbReference>
<accession>A0ABD4KFR3</accession>
<name>A0ABD4KFR3_9ENTR</name>
<organism evidence="1 2">
    <name type="scientific">Lelliottia nimipressuralis</name>
    <dbReference type="NCBI Taxonomy" id="69220"/>
    <lineage>
        <taxon>Bacteria</taxon>
        <taxon>Pseudomonadati</taxon>
        <taxon>Pseudomonadota</taxon>
        <taxon>Gammaproteobacteria</taxon>
        <taxon>Enterobacterales</taxon>
        <taxon>Enterobacteriaceae</taxon>
        <taxon>Lelliottia</taxon>
    </lineage>
</organism>
<evidence type="ECO:0000313" key="1">
    <source>
        <dbReference type="EMBL" id="MBF4180484.1"/>
    </source>
</evidence>
<proteinExistence type="predicted"/>
<protein>
    <submittedName>
        <fullName evidence="1">DUF2931 family protein</fullName>
    </submittedName>
</protein>
<dbReference type="Pfam" id="PF11153">
    <property type="entry name" value="DUF2931"/>
    <property type="match status" value="1"/>
</dbReference>
<dbReference type="RefSeq" id="WP_194514347.1">
    <property type="nucleotide sequence ID" value="NZ_JADIXP010000020.1"/>
</dbReference>
<dbReference type="EMBL" id="JADIXP010000020">
    <property type="protein sequence ID" value="MBF4180484.1"/>
    <property type="molecule type" value="Genomic_DNA"/>
</dbReference>